<sequence length="278" mass="31771">MDCRAPGEALQQLEEWFATPLGQELAAMEVACLERMLQDTFGYYLLQVGLTEVLDGALARTRVRHRIRLPDGHPGARRNDGGPAQIVVDPCRLPIASDSIDAVVLPHLLEFAVDPRQVLRETERVLIPEGRVIIVGFNNLSLWGLRRLVMRQQRRVPWCGQFLTPFRVGDWLSLLGFDVEIDERMMFRPPWRRTLLRHLPFLDVVGHRLWPAFAGVYGIRAVKRVSTLTPLRPSWRQRRALLTGRRTVEPTVRRTPRQKASGKAHEGRSKDTSRQCPG</sequence>
<protein>
    <submittedName>
        <fullName evidence="3">Methyltransferase domain-containing protein</fullName>
    </submittedName>
</protein>
<gene>
    <name evidence="3" type="ORF">ABC977_01260</name>
</gene>
<dbReference type="Gene3D" id="3.40.50.150">
    <property type="entry name" value="Vaccinia Virus protein VP39"/>
    <property type="match status" value="1"/>
</dbReference>
<dbReference type="GO" id="GO:0008168">
    <property type="term" value="F:methyltransferase activity"/>
    <property type="evidence" value="ECO:0007669"/>
    <property type="project" value="UniProtKB-KW"/>
</dbReference>
<keyword evidence="3" id="KW-0489">Methyltransferase</keyword>
<feature type="domain" description="Methyltransferase type 11" evidence="2">
    <location>
        <begin position="85"/>
        <end position="134"/>
    </location>
</feature>
<dbReference type="EMBL" id="JBDKXB010000001">
    <property type="protein sequence ID" value="MEY6431032.1"/>
    <property type="molecule type" value="Genomic_DNA"/>
</dbReference>
<evidence type="ECO:0000313" key="4">
    <source>
        <dbReference type="Proteomes" id="UP001564408"/>
    </source>
</evidence>
<dbReference type="InterPro" id="IPR029063">
    <property type="entry name" value="SAM-dependent_MTases_sf"/>
</dbReference>
<dbReference type="RefSeq" id="WP_369665406.1">
    <property type="nucleotide sequence ID" value="NZ_JBDKXB010000001.1"/>
</dbReference>
<organism evidence="3 4">
    <name type="scientific">Thioalkalicoccus limnaeus</name>
    <dbReference type="NCBI Taxonomy" id="120681"/>
    <lineage>
        <taxon>Bacteria</taxon>
        <taxon>Pseudomonadati</taxon>
        <taxon>Pseudomonadota</taxon>
        <taxon>Gammaproteobacteria</taxon>
        <taxon>Chromatiales</taxon>
        <taxon>Chromatiaceae</taxon>
        <taxon>Thioalkalicoccus</taxon>
    </lineage>
</organism>
<dbReference type="InterPro" id="IPR013216">
    <property type="entry name" value="Methyltransf_11"/>
</dbReference>
<keyword evidence="3" id="KW-0808">Transferase</keyword>
<feature type="region of interest" description="Disordered" evidence="1">
    <location>
        <begin position="246"/>
        <end position="278"/>
    </location>
</feature>
<evidence type="ECO:0000313" key="3">
    <source>
        <dbReference type="EMBL" id="MEY6431032.1"/>
    </source>
</evidence>
<evidence type="ECO:0000259" key="2">
    <source>
        <dbReference type="Pfam" id="PF08241"/>
    </source>
</evidence>
<name>A0ABV4BA26_9GAMM</name>
<dbReference type="GO" id="GO:0032259">
    <property type="term" value="P:methylation"/>
    <property type="evidence" value="ECO:0007669"/>
    <property type="project" value="UniProtKB-KW"/>
</dbReference>
<dbReference type="Pfam" id="PF08241">
    <property type="entry name" value="Methyltransf_11"/>
    <property type="match status" value="1"/>
</dbReference>
<comment type="caution">
    <text evidence="3">The sequence shown here is derived from an EMBL/GenBank/DDBJ whole genome shotgun (WGS) entry which is preliminary data.</text>
</comment>
<evidence type="ECO:0000256" key="1">
    <source>
        <dbReference type="SAM" id="MobiDB-lite"/>
    </source>
</evidence>
<reference evidence="3 4" key="1">
    <citation type="submission" date="2024-05" db="EMBL/GenBank/DDBJ databases">
        <title>Genome Sequence and Characterization of the New Strain Purple Sulfur Bacterium of Genus Thioalkalicoccus.</title>
        <authorList>
            <person name="Bryantseva I.A."/>
            <person name="Kyndt J.A."/>
            <person name="Imhoff J.F."/>
        </authorList>
    </citation>
    <scope>NUCLEOTIDE SEQUENCE [LARGE SCALE GENOMIC DNA]</scope>
    <source>
        <strain evidence="3 4">Um2</strain>
    </source>
</reference>
<accession>A0ABV4BA26</accession>
<feature type="compositionally biased region" description="Basic and acidic residues" evidence="1">
    <location>
        <begin position="263"/>
        <end position="278"/>
    </location>
</feature>
<dbReference type="SUPFAM" id="SSF53335">
    <property type="entry name" value="S-adenosyl-L-methionine-dependent methyltransferases"/>
    <property type="match status" value="1"/>
</dbReference>
<dbReference type="Proteomes" id="UP001564408">
    <property type="component" value="Unassembled WGS sequence"/>
</dbReference>
<proteinExistence type="predicted"/>
<keyword evidence="4" id="KW-1185">Reference proteome</keyword>